<evidence type="ECO:0000313" key="2">
    <source>
        <dbReference type="EMBL" id="OIP03699.1"/>
    </source>
</evidence>
<comment type="caution">
    <text evidence="2">The sequence shown here is derived from an EMBL/GenBank/DDBJ whole genome shotgun (WGS) entry which is preliminary data.</text>
</comment>
<evidence type="ECO:0000256" key="1">
    <source>
        <dbReference type="SAM" id="Phobius"/>
    </source>
</evidence>
<name>A0A1J5AXV1_9BACT</name>
<reference evidence="2 3" key="1">
    <citation type="journal article" date="2016" name="Environ. Microbiol.">
        <title>Genomic resolution of a cold subsurface aquifer community provides metabolic insights for novel microbes adapted to high CO concentrations.</title>
        <authorList>
            <person name="Probst A.J."/>
            <person name="Castelle C.J."/>
            <person name="Singh A."/>
            <person name="Brown C.T."/>
            <person name="Anantharaman K."/>
            <person name="Sharon I."/>
            <person name="Hug L.A."/>
            <person name="Burstein D."/>
            <person name="Emerson J.B."/>
            <person name="Thomas B.C."/>
            <person name="Banfield J.F."/>
        </authorList>
    </citation>
    <scope>NUCLEOTIDE SEQUENCE [LARGE SCALE GENOMIC DNA]</scope>
    <source>
        <strain evidence="2">CG2_30_44_31</strain>
    </source>
</reference>
<feature type="transmembrane region" description="Helical" evidence="1">
    <location>
        <begin position="67"/>
        <end position="88"/>
    </location>
</feature>
<keyword evidence="1" id="KW-0472">Membrane</keyword>
<keyword evidence="1" id="KW-0812">Transmembrane</keyword>
<protein>
    <submittedName>
        <fullName evidence="2">Uncharacterized protein</fullName>
    </submittedName>
</protein>
<gene>
    <name evidence="2" type="ORF">AUK18_01415</name>
</gene>
<proteinExistence type="predicted"/>
<keyword evidence="1" id="KW-1133">Transmembrane helix</keyword>
<organism evidence="2 3">
    <name type="scientific">Candidatus Beckwithbacteria bacterium CG2_30_44_31</name>
    <dbReference type="NCBI Taxonomy" id="1805035"/>
    <lineage>
        <taxon>Bacteria</taxon>
        <taxon>Candidatus Beckwithiibacteriota</taxon>
    </lineage>
</organism>
<sequence length="90" mass="10057">MSFEPAQPISVITCDQCQGKARLPDGQGCPACDQLGVYGLQDDQAVGFILPDFIDLKARKFLKNIFIIKRVVLITVALLILIISWRLLWP</sequence>
<dbReference type="EMBL" id="MNXQ01000027">
    <property type="protein sequence ID" value="OIP03699.1"/>
    <property type="molecule type" value="Genomic_DNA"/>
</dbReference>
<dbReference type="AlphaFoldDB" id="A0A1J5AXV1"/>
<accession>A0A1J5AXV1</accession>
<evidence type="ECO:0000313" key="3">
    <source>
        <dbReference type="Proteomes" id="UP000183605"/>
    </source>
</evidence>
<dbReference type="Proteomes" id="UP000183605">
    <property type="component" value="Unassembled WGS sequence"/>
</dbReference>